<keyword evidence="1" id="KW-1133">Transmembrane helix</keyword>
<evidence type="ECO:0000256" key="1">
    <source>
        <dbReference type="SAM" id="Phobius"/>
    </source>
</evidence>
<dbReference type="OrthoDB" id="161804at2"/>
<protein>
    <submittedName>
        <fullName evidence="3">DMT family transporter</fullName>
    </submittedName>
</protein>
<dbReference type="GO" id="GO:0016020">
    <property type="term" value="C:membrane"/>
    <property type="evidence" value="ECO:0007669"/>
    <property type="project" value="InterPro"/>
</dbReference>
<dbReference type="PANTHER" id="PTHR22911:SF137">
    <property type="entry name" value="SOLUTE CARRIER FAMILY 35 MEMBER G2-RELATED"/>
    <property type="match status" value="1"/>
</dbReference>
<feature type="transmembrane region" description="Helical" evidence="1">
    <location>
        <begin position="6"/>
        <end position="26"/>
    </location>
</feature>
<feature type="transmembrane region" description="Helical" evidence="1">
    <location>
        <begin position="257"/>
        <end position="278"/>
    </location>
</feature>
<gene>
    <name evidence="3" type="ORF">EW093_10090</name>
</gene>
<keyword evidence="1" id="KW-0472">Membrane</keyword>
<proteinExistence type="predicted"/>
<reference evidence="3 4" key="1">
    <citation type="submission" date="2019-02" db="EMBL/GenBank/DDBJ databases">
        <authorList>
            <person name="Fomenkov A."/>
            <person name="Dubinina G."/>
            <person name="Grabovich M."/>
            <person name="Vincze T."/>
            <person name="Roberts R.J."/>
        </authorList>
    </citation>
    <scope>NUCLEOTIDE SEQUENCE [LARGE SCALE GENOMIC DNA]</scope>
    <source>
        <strain evidence="3 4">P</strain>
    </source>
</reference>
<dbReference type="AlphaFoldDB" id="A0A5C1QA74"/>
<dbReference type="EMBL" id="CP035807">
    <property type="protein sequence ID" value="QEN05043.1"/>
    <property type="molecule type" value="Genomic_DNA"/>
</dbReference>
<dbReference type="PANTHER" id="PTHR22911">
    <property type="entry name" value="ACYL-MALONYL CONDENSING ENZYME-RELATED"/>
    <property type="match status" value="1"/>
</dbReference>
<evidence type="ECO:0000313" key="4">
    <source>
        <dbReference type="Proteomes" id="UP000323824"/>
    </source>
</evidence>
<dbReference type="InterPro" id="IPR000620">
    <property type="entry name" value="EamA_dom"/>
</dbReference>
<keyword evidence="4" id="KW-1185">Reference proteome</keyword>
<feature type="transmembrane region" description="Helical" evidence="1">
    <location>
        <begin position="156"/>
        <end position="177"/>
    </location>
</feature>
<keyword evidence="1" id="KW-0812">Transmembrane</keyword>
<dbReference type="Proteomes" id="UP000323824">
    <property type="component" value="Chromosome"/>
</dbReference>
<name>A0A5C1QA74_9SPIO</name>
<reference evidence="3 4" key="2">
    <citation type="submission" date="2019-09" db="EMBL/GenBank/DDBJ databases">
        <title>Complete Genome Sequence and Methylome Analysis of free living Spirochaetas.</title>
        <authorList>
            <person name="Leshcheva N."/>
            <person name="Mikheeva N."/>
        </authorList>
    </citation>
    <scope>NUCLEOTIDE SEQUENCE [LARGE SCALE GENOMIC DNA]</scope>
    <source>
        <strain evidence="3 4">P</strain>
    </source>
</reference>
<feature type="transmembrane region" description="Helical" evidence="1">
    <location>
        <begin position="228"/>
        <end position="251"/>
    </location>
</feature>
<evidence type="ECO:0000259" key="2">
    <source>
        <dbReference type="Pfam" id="PF00892"/>
    </source>
</evidence>
<organism evidence="3 4">
    <name type="scientific">Thiospirochaeta perfilievii</name>
    <dbReference type="NCBI Taxonomy" id="252967"/>
    <lineage>
        <taxon>Bacteria</taxon>
        <taxon>Pseudomonadati</taxon>
        <taxon>Spirochaetota</taxon>
        <taxon>Spirochaetia</taxon>
        <taxon>Spirochaetales</taxon>
        <taxon>Spirochaetaceae</taxon>
        <taxon>Thiospirochaeta</taxon>
    </lineage>
</organism>
<dbReference type="InterPro" id="IPR037185">
    <property type="entry name" value="EmrE-like"/>
</dbReference>
<feature type="transmembrane region" description="Helical" evidence="1">
    <location>
        <begin position="102"/>
        <end position="120"/>
    </location>
</feature>
<feature type="transmembrane region" description="Helical" evidence="1">
    <location>
        <begin position="126"/>
        <end position="144"/>
    </location>
</feature>
<feature type="transmembrane region" description="Helical" evidence="1">
    <location>
        <begin position="38"/>
        <end position="59"/>
    </location>
</feature>
<sequence>MTVANYLGEISAFGTVFCWVICSIAFESAGKKIGSMPVNIIRLVMAFIFISIFTLFSRGLFFPVDATPKSWFWLSLSGVVGLFIGDLCLFRAFVLIGSRISLLIYSLAPPISALLGFFMFKETMSIYAIVGMFITIFGIGLVILKKDNKRYKFSHPLEGVLLAIIGAVGQAFGIGLSKLGMALESGGTYDPIASTQIRIISATVCFIILFFITKRWSYVFKSFKDLKAIGDVAIGSFFGPFIGVTLSLVAITYTSMGIASTITSILPVAIIVPHVFIYKTKIFKREVFGAIVAVFGVSLLFI</sequence>
<dbReference type="KEGG" id="sper:EW093_10090"/>
<feature type="domain" description="EamA" evidence="2">
    <location>
        <begin position="7"/>
        <end position="143"/>
    </location>
</feature>
<feature type="transmembrane region" description="Helical" evidence="1">
    <location>
        <begin position="197"/>
        <end position="216"/>
    </location>
</feature>
<dbReference type="Pfam" id="PF00892">
    <property type="entry name" value="EamA"/>
    <property type="match status" value="2"/>
</dbReference>
<accession>A0A5C1QA74</accession>
<feature type="transmembrane region" description="Helical" evidence="1">
    <location>
        <begin position="71"/>
        <end position="90"/>
    </location>
</feature>
<dbReference type="SUPFAM" id="SSF103481">
    <property type="entry name" value="Multidrug resistance efflux transporter EmrE"/>
    <property type="match status" value="2"/>
</dbReference>
<evidence type="ECO:0000313" key="3">
    <source>
        <dbReference type="EMBL" id="QEN05043.1"/>
    </source>
</evidence>
<feature type="domain" description="EamA" evidence="2">
    <location>
        <begin position="159"/>
        <end position="301"/>
    </location>
</feature>